<feature type="chain" id="PRO_5040381378" evidence="1">
    <location>
        <begin position="24"/>
        <end position="119"/>
    </location>
</feature>
<feature type="signal peptide" evidence="1">
    <location>
        <begin position="1"/>
        <end position="23"/>
    </location>
</feature>
<evidence type="ECO:0000313" key="3">
    <source>
        <dbReference type="Proteomes" id="UP000724874"/>
    </source>
</evidence>
<gene>
    <name evidence="2" type="ORF">CPB84DRAFT_1788334</name>
</gene>
<keyword evidence="3" id="KW-1185">Reference proteome</keyword>
<sequence>MKSFALPALNIATIMAHIASSAAYTALVYIGPECATGTNVQPEFQITGFDLSAGHSGCIAPVTGTSRTWESISVIGCTSPGSTTLYSDANCKNSIATFSGNVACDSHPETFNSFSVTGC</sequence>
<comment type="caution">
    <text evidence="2">The sequence shown here is derived from an EMBL/GenBank/DDBJ whole genome shotgun (WGS) entry which is preliminary data.</text>
</comment>
<dbReference type="OrthoDB" id="10451822at2759"/>
<reference evidence="2" key="1">
    <citation type="submission" date="2020-11" db="EMBL/GenBank/DDBJ databases">
        <authorList>
            <consortium name="DOE Joint Genome Institute"/>
            <person name="Ahrendt S."/>
            <person name="Riley R."/>
            <person name="Andreopoulos W."/>
            <person name="LaButti K."/>
            <person name="Pangilinan J."/>
            <person name="Ruiz-duenas F.J."/>
            <person name="Barrasa J.M."/>
            <person name="Sanchez-Garcia M."/>
            <person name="Camarero S."/>
            <person name="Miyauchi S."/>
            <person name="Serrano A."/>
            <person name="Linde D."/>
            <person name="Babiker R."/>
            <person name="Drula E."/>
            <person name="Ayuso-Fernandez I."/>
            <person name="Pacheco R."/>
            <person name="Padilla G."/>
            <person name="Ferreira P."/>
            <person name="Barriuso J."/>
            <person name="Kellner H."/>
            <person name="Castanera R."/>
            <person name="Alfaro M."/>
            <person name="Ramirez L."/>
            <person name="Pisabarro A.G."/>
            <person name="Kuo A."/>
            <person name="Tritt A."/>
            <person name="Lipzen A."/>
            <person name="He G."/>
            <person name="Yan M."/>
            <person name="Ng V."/>
            <person name="Cullen D."/>
            <person name="Martin F."/>
            <person name="Rosso M.-N."/>
            <person name="Henrissat B."/>
            <person name="Hibbett D."/>
            <person name="Martinez A.T."/>
            <person name="Grigoriev I.V."/>
        </authorList>
    </citation>
    <scope>NUCLEOTIDE SEQUENCE</scope>
    <source>
        <strain evidence="2">AH 44721</strain>
    </source>
</reference>
<organism evidence="2 3">
    <name type="scientific">Gymnopilus junonius</name>
    <name type="common">Spectacular rustgill mushroom</name>
    <name type="synonym">Gymnopilus spectabilis subsp. junonius</name>
    <dbReference type="NCBI Taxonomy" id="109634"/>
    <lineage>
        <taxon>Eukaryota</taxon>
        <taxon>Fungi</taxon>
        <taxon>Dikarya</taxon>
        <taxon>Basidiomycota</taxon>
        <taxon>Agaricomycotina</taxon>
        <taxon>Agaricomycetes</taxon>
        <taxon>Agaricomycetidae</taxon>
        <taxon>Agaricales</taxon>
        <taxon>Agaricineae</taxon>
        <taxon>Hymenogastraceae</taxon>
        <taxon>Gymnopilus</taxon>
    </lineage>
</organism>
<keyword evidence="1" id="KW-0732">Signal</keyword>
<accession>A0A9P5NIM2</accession>
<protein>
    <submittedName>
        <fullName evidence="2">Uncharacterized protein</fullName>
    </submittedName>
</protein>
<evidence type="ECO:0000256" key="1">
    <source>
        <dbReference type="SAM" id="SignalP"/>
    </source>
</evidence>
<name>A0A9P5NIM2_GYMJU</name>
<dbReference type="AlphaFoldDB" id="A0A9P5NIM2"/>
<proteinExistence type="predicted"/>
<dbReference type="EMBL" id="JADNYJ010000101">
    <property type="protein sequence ID" value="KAF8885575.1"/>
    <property type="molecule type" value="Genomic_DNA"/>
</dbReference>
<dbReference type="Proteomes" id="UP000724874">
    <property type="component" value="Unassembled WGS sequence"/>
</dbReference>
<evidence type="ECO:0000313" key="2">
    <source>
        <dbReference type="EMBL" id="KAF8885575.1"/>
    </source>
</evidence>